<dbReference type="Proteomes" id="UP000824596">
    <property type="component" value="Unassembled WGS sequence"/>
</dbReference>
<accession>A0A9P8SJH7</accession>
<evidence type="ECO:0000313" key="2">
    <source>
        <dbReference type="EMBL" id="KAH0964219.1"/>
    </source>
</evidence>
<gene>
    <name evidence="2" type="ORF">HRG_04647</name>
</gene>
<evidence type="ECO:0000259" key="1">
    <source>
        <dbReference type="Pfam" id="PF03992"/>
    </source>
</evidence>
<name>A0A9P8SJH7_9HYPO</name>
<evidence type="ECO:0000313" key="3">
    <source>
        <dbReference type="Proteomes" id="UP000824596"/>
    </source>
</evidence>
<dbReference type="InterPro" id="IPR011008">
    <property type="entry name" value="Dimeric_a/b-barrel"/>
</dbReference>
<keyword evidence="3" id="KW-1185">Reference proteome</keyword>
<dbReference type="InterPro" id="IPR007138">
    <property type="entry name" value="ABM_dom"/>
</dbReference>
<dbReference type="EMBL" id="JAIZPD010000004">
    <property type="protein sequence ID" value="KAH0964219.1"/>
    <property type="molecule type" value="Genomic_DNA"/>
</dbReference>
<sequence>MPVTEFNIIPVKGGVEDWKEQLKLLLQTLKKQDGYLRTRWGPCNENMQRLVLSIGWENVEASNAWKASSDYATVMATMKTVLQGEISSRFFCFVPFAPKVIDAAIVEVLTYHNCTDVRASLAASLMMDFSSWR</sequence>
<proteinExistence type="predicted"/>
<dbReference type="SUPFAM" id="SSF54909">
    <property type="entry name" value="Dimeric alpha+beta barrel"/>
    <property type="match status" value="1"/>
</dbReference>
<dbReference type="AlphaFoldDB" id="A0A9P8SJH7"/>
<dbReference type="OrthoDB" id="3830579at2759"/>
<reference evidence="2" key="1">
    <citation type="submission" date="2021-09" db="EMBL/GenBank/DDBJ databases">
        <title>A high-quality genome of the endoparasitic fungus Hirsutella rhossiliensis with a comparison of Hirsutella genomes reveals transposable elements contributing to genome size variation.</title>
        <authorList>
            <person name="Lin R."/>
            <person name="Jiao Y."/>
            <person name="Sun X."/>
            <person name="Ling J."/>
            <person name="Xie B."/>
            <person name="Cheng X."/>
        </authorList>
    </citation>
    <scope>NUCLEOTIDE SEQUENCE</scope>
    <source>
        <strain evidence="2">HR02</strain>
    </source>
</reference>
<dbReference type="Gene3D" id="3.30.70.100">
    <property type="match status" value="1"/>
</dbReference>
<comment type="caution">
    <text evidence="2">The sequence shown here is derived from an EMBL/GenBank/DDBJ whole genome shotgun (WGS) entry which is preliminary data.</text>
</comment>
<organism evidence="2 3">
    <name type="scientific">Hirsutella rhossiliensis</name>
    <dbReference type="NCBI Taxonomy" id="111463"/>
    <lineage>
        <taxon>Eukaryota</taxon>
        <taxon>Fungi</taxon>
        <taxon>Dikarya</taxon>
        <taxon>Ascomycota</taxon>
        <taxon>Pezizomycotina</taxon>
        <taxon>Sordariomycetes</taxon>
        <taxon>Hypocreomycetidae</taxon>
        <taxon>Hypocreales</taxon>
        <taxon>Ophiocordycipitaceae</taxon>
        <taxon>Hirsutella</taxon>
    </lineage>
</organism>
<dbReference type="Pfam" id="PF03992">
    <property type="entry name" value="ABM"/>
    <property type="match status" value="1"/>
</dbReference>
<feature type="domain" description="ABM" evidence="1">
    <location>
        <begin position="12"/>
        <end position="75"/>
    </location>
</feature>
<protein>
    <recommendedName>
        <fullName evidence="1">ABM domain-containing protein</fullName>
    </recommendedName>
</protein>
<dbReference type="RefSeq" id="XP_044721732.1">
    <property type="nucleotide sequence ID" value="XM_044863118.1"/>
</dbReference>
<dbReference type="GeneID" id="68353776"/>